<keyword evidence="1" id="KW-0175">Coiled coil</keyword>
<keyword evidence="3" id="KW-1185">Reference proteome</keyword>
<feature type="coiled-coil region" evidence="1">
    <location>
        <begin position="153"/>
        <end position="187"/>
    </location>
</feature>
<sequence length="291" mass="31843">MSDTVYTGRDLYTEFQHDRHFPTWKSFDQLEDGNRDRWNRLAGEVNAEIERRVASTAADGVLAARPYSQALNDIAIACGNSGILNNDPQTVLSMVRRVIGERTEAVAERNQAYVALHAIYQAAFGEPADGGLVPHEVADPVIGQIRAFRDQEVHRAEADAARAAALVEEARSQLDQVRTNAAAQIAEMRAELEGTVLEPDEDNPKHVEFAATIAYRVAKRTGKVDPSRWLADEASRLATKRNRRDASIAHCLTLLQKAGIPNPDAVAAALVDSDLVLIEGDGEPPMMGAQR</sequence>
<organism evidence="2 3">
    <name type="scientific">Gordonia phage ObLaDi</name>
    <dbReference type="NCBI Taxonomy" id="2978487"/>
    <lineage>
        <taxon>Viruses</taxon>
        <taxon>Duplodnaviria</taxon>
        <taxon>Heunggongvirae</taxon>
        <taxon>Uroviricota</taxon>
        <taxon>Caudoviricetes</taxon>
        <taxon>Kruegerviridae</taxon>
        <taxon>Cafassovirus</taxon>
        <taxon>Cafassovirus obladi</taxon>
    </lineage>
</organism>
<protein>
    <submittedName>
        <fullName evidence="2">Uncharacterized protein</fullName>
    </submittedName>
</protein>
<evidence type="ECO:0000256" key="1">
    <source>
        <dbReference type="SAM" id="Coils"/>
    </source>
</evidence>
<gene>
    <name evidence="2" type="primary">70</name>
    <name evidence="2" type="ORF">SEA_OBLADI_70</name>
</gene>
<evidence type="ECO:0000313" key="2">
    <source>
        <dbReference type="EMBL" id="UXE03793.1"/>
    </source>
</evidence>
<dbReference type="Proteomes" id="UP001064297">
    <property type="component" value="Segment"/>
</dbReference>
<accession>A0A977PQY2</accession>
<evidence type="ECO:0000313" key="3">
    <source>
        <dbReference type="Proteomes" id="UP001064297"/>
    </source>
</evidence>
<name>A0A977PQY2_9CAUD</name>
<reference evidence="2" key="1">
    <citation type="submission" date="2022-08" db="EMBL/GenBank/DDBJ databases">
        <authorList>
            <person name="Abuwarda M.A."/>
            <person name="Alvarez A."/>
            <person name="Batteikh M."/>
            <person name="Baughman A.P."/>
            <person name="Chavez V."/>
            <person name="Cheng C."/>
            <person name="Cosentino E.J."/>
            <person name="Di Blasi D.L."/>
            <person name="Dooley N.L."/>
            <person name="Empson B.M."/>
            <person name="Erfanian K."/>
            <person name="Esparza P.D."/>
            <person name="Fleming H.S."/>
            <person name="Ghannam M.S."/>
            <person name="Gibbons A.C."/>
            <person name="Gonzalez C."/>
            <person name="Huq N.E."/>
            <person name="Jin K."/>
            <person name="Kamarzar M."/>
            <person name="Khaine A."/>
            <person name="Krug K.R."/>
            <person name="Lee A."/>
            <person name="Liao S."/>
            <person name="Light I."/>
            <person name="Ma Y."/>
            <person name="Magaling J.M."/>
            <person name="McLinden K.C."/>
            <person name="Melkote A."/>
            <person name="Montoya Serpas C.A."/>
            <person name="Niazmandi K."/>
            <person name="Ostroske E.C."/>
            <person name="Paek B.H."/>
            <person name="Rajiv S."/>
            <person name="Santos C.E."/>
            <person name="Semaan S.A."/>
            <person name="Senthilvelan J."/>
            <person name="Sheppy T.E."/>
            <person name="Stephenson J.C."/>
            <person name="Tenney M.E."/>
            <person name="Teoh N."/>
            <person name="Thorp J.P."/>
            <person name="Turon Font G."/>
            <person name="Uvarov E.V."/>
            <person name="Verpukhovskiy P."/>
            <person name="Wang J."/>
            <person name="Whang A.Y."/>
            <person name="Wright N.E."/>
            <person name="Wu M."/>
            <person name="Zhuang C."/>
            <person name="Bruns J.A."/>
            <person name="Chai A.E."/>
            <person name="Parikh H."/>
            <person name="Zorawik M."/>
            <person name="Garza D.R."/>
            <person name="Ngo R.T."/>
            <person name="Reddi K."/>
            <person name="Garcia-Vedrenne A.E."/>
            <person name="Freise A.C."/>
            <person name="Balish M.F."/>
            <person name="Garlena R.A."/>
            <person name="Russell D.A."/>
            <person name="Jacobs-Sera D."/>
            <person name="Hatfull G.F."/>
        </authorList>
    </citation>
    <scope>NUCLEOTIDE SEQUENCE</scope>
</reference>
<proteinExistence type="predicted"/>
<dbReference type="EMBL" id="OP297535">
    <property type="protein sequence ID" value="UXE03793.1"/>
    <property type="molecule type" value="Genomic_DNA"/>
</dbReference>